<evidence type="ECO:0000256" key="1">
    <source>
        <dbReference type="SAM" id="MobiDB-lite"/>
    </source>
</evidence>
<evidence type="ECO:0000259" key="4">
    <source>
        <dbReference type="Pfam" id="PF13387"/>
    </source>
</evidence>
<sequence length="443" mass="49248">MTFLPRVVRLFALAVLLSLPSVTLAAAADAPTTAAKAMESKSGDSNPAEHKPADPTPSDSNSAAAPRPTGPQPPRVGMVTMQPGQEFWSRFGHDALVVLDPNTDKAISYNFGYFDPSEPDFVPRFIRNDMRYRLLALPFEADIGQYGLEGRGVSVQWLDLTPAQAREIAEALRVNALPENSYYRYQYFDDNCATRVRDAIDTALGGGLRRQIEGRSHGNTLRSEALRLSKPEPWMWLVLDVMMGPEADKPVPVWAESYVPGRLAAALREVKNNEGRPLVSEERQLLPHQISPDPEATPLPWWPWALTGLVLGAALAWIGDRSPRVLAVVALPLWGVLGLIGAVLVYAWVDTNHNYIWANRNLLLFNPLCLLLWFGGLRALRGRETGPVFVWLTALVALSSVAALFMYWLPVYPQRNAHWIALWLPIHTGLWLGFRKAARLRLA</sequence>
<evidence type="ECO:0000313" key="6">
    <source>
        <dbReference type="EMBL" id="KWS03964.1"/>
    </source>
</evidence>
<feature type="transmembrane region" description="Helical" evidence="2">
    <location>
        <begin position="301"/>
        <end position="318"/>
    </location>
</feature>
<dbReference type="Proteomes" id="UP000023435">
    <property type="component" value="Unassembled WGS sequence"/>
</dbReference>
<keyword evidence="2" id="KW-1133">Transmembrane helix</keyword>
<dbReference type="RefSeq" id="WP_051546688.1">
    <property type="nucleotide sequence ID" value="NZ_JAJA02000001.1"/>
</dbReference>
<protein>
    <submittedName>
        <fullName evidence="6">Uncharacterized protein</fullName>
    </submittedName>
</protein>
<keyword evidence="3" id="KW-0732">Signal</keyword>
<feature type="compositionally biased region" description="Basic and acidic residues" evidence="1">
    <location>
        <begin position="38"/>
        <end position="53"/>
    </location>
</feature>
<dbReference type="InterPro" id="IPR057436">
    <property type="entry name" value="5TMH_Lnb"/>
</dbReference>
<feature type="signal peptide" evidence="3">
    <location>
        <begin position="1"/>
        <end position="27"/>
    </location>
</feature>
<keyword evidence="7" id="KW-1185">Reference proteome</keyword>
<reference evidence="6 7" key="1">
    <citation type="journal article" date="2014" name="Genome Announc.">
        <title>Draft Genome Sequence of Lysobacter capsici AZ78, a Bacterium Antagonistic to Plant-Pathogenic Oomycetes.</title>
        <authorList>
            <person name="Puopolo G."/>
            <person name="Sonego P."/>
            <person name="Engelen K."/>
            <person name="Pertot I."/>
        </authorList>
    </citation>
    <scope>NUCLEOTIDE SEQUENCE [LARGE SCALE GENOMIC DNA]</scope>
    <source>
        <strain evidence="6 7">AZ78</strain>
    </source>
</reference>
<dbReference type="AlphaFoldDB" id="A0A108U7H7"/>
<dbReference type="Pfam" id="PF25221">
    <property type="entry name" value="5TMH_Lnb"/>
    <property type="match status" value="1"/>
</dbReference>
<dbReference type="OrthoDB" id="319167at2"/>
<evidence type="ECO:0000259" key="5">
    <source>
        <dbReference type="Pfam" id="PF25221"/>
    </source>
</evidence>
<dbReference type="Pfam" id="PF13387">
    <property type="entry name" value="Lnb_N"/>
    <property type="match status" value="1"/>
</dbReference>
<feature type="domain" description="Lnb N-terminal periplasmic" evidence="4">
    <location>
        <begin position="78"/>
        <end position="203"/>
    </location>
</feature>
<dbReference type="EMBL" id="JAJA02000001">
    <property type="protein sequence ID" value="KWS03964.1"/>
    <property type="molecule type" value="Genomic_DNA"/>
</dbReference>
<feature type="transmembrane region" description="Helical" evidence="2">
    <location>
        <begin position="416"/>
        <end position="434"/>
    </location>
</feature>
<feature type="region of interest" description="Disordered" evidence="1">
    <location>
        <begin position="35"/>
        <end position="78"/>
    </location>
</feature>
<feature type="transmembrane region" description="Helical" evidence="2">
    <location>
        <begin position="325"/>
        <end position="349"/>
    </location>
</feature>
<keyword evidence="2" id="KW-0812">Transmembrane</keyword>
<gene>
    <name evidence="6" type="ORF">AZ78_1513</name>
</gene>
<accession>A0A108U7H7</accession>
<feature type="transmembrane region" description="Helical" evidence="2">
    <location>
        <begin position="388"/>
        <end position="410"/>
    </location>
</feature>
<keyword evidence="2" id="KW-0472">Membrane</keyword>
<feature type="domain" description="Lnb-like transmembrane" evidence="5">
    <location>
        <begin position="309"/>
        <end position="414"/>
    </location>
</feature>
<evidence type="ECO:0000313" key="7">
    <source>
        <dbReference type="Proteomes" id="UP000023435"/>
    </source>
</evidence>
<feature type="transmembrane region" description="Helical" evidence="2">
    <location>
        <begin position="355"/>
        <end position="376"/>
    </location>
</feature>
<feature type="chain" id="PRO_5007131639" evidence="3">
    <location>
        <begin position="28"/>
        <end position="443"/>
    </location>
</feature>
<dbReference type="InterPro" id="IPR025178">
    <property type="entry name" value="Lnb_N"/>
</dbReference>
<evidence type="ECO:0000256" key="2">
    <source>
        <dbReference type="SAM" id="Phobius"/>
    </source>
</evidence>
<evidence type="ECO:0000256" key="3">
    <source>
        <dbReference type="SAM" id="SignalP"/>
    </source>
</evidence>
<organism evidence="6 7">
    <name type="scientific">Lysobacter capsici AZ78</name>
    <dbReference type="NCBI Taxonomy" id="1444315"/>
    <lineage>
        <taxon>Bacteria</taxon>
        <taxon>Pseudomonadati</taxon>
        <taxon>Pseudomonadota</taxon>
        <taxon>Gammaproteobacteria</taxon>
        <taxon>Lysobacterales</taxon>
        <taxon>Lysobacteraceae</taxon>
        <taxon>Lysobacter</taxon>
    </lineage>
</organism>
<comment type="caution">
    <text evidence="6">The sequence shown here is derived from an EMBL/GenBank/DDBJ whole genome shotgun (WGS) entry which is preliminary data.</text>
</comment>
<name>A0A108U7H7_9GAMM</name>
<proteinExistence type="predicted"/>